<evidence type="ECO:0000259" key="1">
    <source>
        <dbReference type="Pfam" id="PF13456"/>
    </source>
</evidence>
<sequence length="93" mass="10523">MEMSGGRLLVNERDKTGLGFVLFDGGVPCLYGTRGDIQSKSPLHAKAEGLLWAAQEMPKLGHMDIHYESDSEKLVKLLQKRKTGHRWQWTLTK</sequence>
<reference evidence="2" key="1">
    <citation type="submission" date="2019-12" db="EMBL/GenBank/DDBJ databases">
        <title>Genome sequencing and annotation of Brassica cretica.</title>
        <authorList>
            <person name="Studholme D.J."/>
            <person name="Sarris P.F."/>
        </authorList>
    </citation>
    <scope>NUCLEOTIDE SEQUENCE</scope>
    <source>
        <strain evidence="2">PFS-102/07</strain>
        <tissue evidence="2">Leaf</tissue>
    </source>
</reference>
<dbReference type="GO" id="GO:0004523">
    <property type="term" value="F:RNA-DNA hybrid ribonuclease activity"/>
    <property type="evidence" value="ECO:0007669"/>
    <property type="project" value="InterPro"/>
</dbReference>
<dbReference type="AlphaFoldDB" id="A0A8S9I0U2"/>
<dbReference type="InterPro" id="IPR002156">
    <property type="entry name" value="RNaseH_domain"/>
</dbReference>
<dbReference type="EMBL" id="QGKY02001250">
    <property type="protein sequence ID" value="KAF2563487.1"/>
    <property type="molecule type" value="Genomic_DNA"/>
</dbReference>
<name>A0A8S9I0U2_BRACR</name>
<gene>
    <name evidence="2" type="ORF">F2Q70_00015475</name>
</gene>
<proteinExistence type="predicted"/>
<feature type="domain" description="RNase H type-1" evidence="1">
    <location>
        <begin position="11"/>
        <end position="86"/>
    </location>
</feature>
<comment type="caution">
    <text evidence="2">The sequence shown here is derived from an EMBL/GenBank/DDBJ whole genome shotgun (WGS) entry which is preliminary data.</text>
</comment>
<accession>A0A8S9I0U2</accession>
<dbReference type="GO" id="GO:0003676">
    <property type="term" value="F:nucleic acid binding"/>
    <property type="evidence" value="ECO:0007669"/>
    <property type="project" value="InterPro"/>
</dbReference>
<organism evidence="2">
    <name type="scientific">Brassica cretica</name>
    <name type="common">Mustard</name>
    <dbReference type="NCBI Taxonomy" id="69181"/>
    <lineage>
        <taxon>Eukaryota</taxon>
        <taxon>Viridiplantae</taxon>
        <taxon>Streptophyta</taxon>
        <taxon>Embryophyta</taxon>
        <taxon>Tracheophyta</taxon>
        <taxon>Spermatophyta</taxon>
        <taxon>Magnoliopsida</taxon>
        <taxon>eudicotyledons</taxon>
        <taxon>Gunneridae</taxon>
        <taxon>Pentapetalae</taxon>
        <taxon>rosids</taxon>
        <taxon>malvids</taxon>
        <taxon>Brassicales</taxon>
        <taxon>Brassicaceae</taxon>
        <taxon>Brassiceae</taxon>
        <taxon>Brassica</taxon>
    </lineage>
</organism>
<evidence type="ECO:0000313" key="2">
    <source>
        <dbReference type="EMBL" id="KAF2563487.1"/>
    </source>
</evidence>
<dbReference type="Pfam" id="PF13456">
    <property type="entry name" value="RVT_3"/>
    <property type="match status" value="1"/>
</dbReference>
<protein>
    <recommendedName>
        <fullName evidence="1">RNase H type-1 domain-containing protein</fullName>
    </recommendedName>
</protein>